<dbReference type="Gene3D" id="3.20.70.20">
    <property type="match status" value="1"/>
</dbReference>
<evidence type="ECO:0000256" key="1">
    <source>
        <dbReference type="ARBA" id="ARBA00022818"/>
    </source>
</evidence>
<dbReference type="OrthoDB" id="9803969at2"/>
<evidence type="ECO:0000313" key="6">
    <source>
        <dbReference type="EMBL" id="EHI57351.1"/>
    </source>
</evidence>
<accession>G5ILT2</accession>
<evidence type="ECO:0000313" key="7">
    <source>
        <dbReference type="Proteomes" id="UP000005384"/>
    </source>
</evidence>
<dbReference type="InterPro" id="IPR001150">
    <property type="entry name" value="Gly_radical"/>
</dbReference>
<feature type="domain" description="Glycine radical" evidence="4">
    <location>
        <begin position="629"/>
        <end position="747"/>
    </location>
</feature>
<dbReference type="AlphaFoldDB" id="G5ILT2"/>
<evidence type="ECO:0000256" key="3">
    <source>
        <dbReference type="PROSITE-ProRule" id="PRU00493"/>
    </source>
</evidence>
<dbReference type="GO" id="GO:0005829">
    <property type="term" value="C:cytosol"/>
    <property type="evidence" value="ECO:0007669"/>
    <property type="project" value="TreeGrafter"/>
</dbReference>
<reference evidence="6 7" key="1">
    <citation type="submission" date="2011-08" db="EMBL/GenBank/DDBJ databases">
        <title>The Genome Sequence of Clostridium hathewayi WAL-18680.</title>
        <authorList>
            <consortium name="The Broad Institute Genome Sequencing Platform"/>
            <person name="Earl A."/>
            <person name="Ward D."/>
            <person name="Feldgarden M."/>
            <person name="Gevers D."/>
            <person name="Finegold S.M."/>
            <person name="Summanen P.H."/>
            <person name="Molitoris D.R."/>
            <person name="Song M."/>
            <person name="Daigneault M."/>
            <person name="Allen-Vercoe E."/>
            <person name="Young S.K."/>
            <person name="Zeng Q."/>
            <person name="Gargeya S."/>
            <person name="Fitzgerald M."/>
            <person name="Haas B."/>
            <person name="Abouelleil A."/>
            <person name="Alvarado L."/>
            <person name="Arachchi H.M."/>
            <person name="Berlin A."/>
            <person name="Brown A."/>
            <person name="Chapman S.B."/>
            <person name="Chen Z."/>
            <person name="Dunbar C."/>
            <person name="Freedman E."/>
            <person name="Gearin G."/>
            <person name="Gellesch M."/>
            <person name="Goldberg J."/>
            <person name="Griggs A."/>
            <person name="Gujja S."/>
            <person name="Heiman D."/>
            <person name="Howarth C."/>
            <person name="Larson L."/>
            <person name="Lui A."/>
            <person name="MacDonald P.J.P."/>
            <person name="Montmayeur A."/>
            <person name="Murphy C."/>
            <person name="Neiman D."/>
            <person name="Pearson M."/>
            <person name="Priest M."/>
            <person name="Roberts A."/>
            <person name="Saif S."/>
            <person name="Shea T."/>
            <person name="Shenoy N."/>
            <person name="Sisk P."/>
            <person name="Stolte C."/>
            <person name="Sykes S."/>
            <person name="Wortman J."/>
            <person name="Nusbaum C."/>
            <person name="Birren B."/>
        </authorList>
    </citation>
    <scope>NUCLEOTIDE SEQUENCE [LARGE SCALE GENOMIC DNA]</scope>
    <source>
        <strain evidence="6 7">WAL-18680</strain>
    </source>
</reference>
<sequence>MINAAEAKRQAEYCIHFTNVYREENDKYLREAKCLKMQTNHILVDMDEDDLIVGRVKHGIVGFSPQYGGLYTYYFNEEIAQDILDAYPEDWGKNQEFLEAVSYWKEENTLKKLNDRFTEKHADLEKYKKTGGNMGKDIRLGTGSTPTGRLALTIPDLDKLIQLGIPGLRVEVEANRKDDSRLSDAFLLAIDTVVDAIEFYERETETLIENAGEQEHLVTLLKALRNIKTNKPETFIEGLQLYWIYAVLSDLMNHGRMDVYLGDLYAGDIDAGVMDEETAIRYLTHLYKHYDFIGKVHDTRVVIGGKGRRNEENADRLAMVIMETSRRVKGVVPQLTLRYYKGMKEELFEKALKVNAEGCSYPILYSDDTNIPAVMKVFDVPEEDAESYIPAGCGEYVLESRSIGTPNSGVNLLKGLELTLHHGRDCFYNVTAGPDTGDVEEFVSFDKLWQAFTTQIDSELAIVAWAQKECYNLMEENGAFLHLSILMKDCVERGKPIFEGGVRYLNGTTEIMGMISAADSLTAIKKLVYDDKVMTLKELVHILDCNFEGYEKERRMMQNCPKYGNDDAYADDMALLVFNYVARKSIEYTDIIGLNKYNMVSVNNSESAVWGTYTMASACGRKNGEAMANANGASIGGDKNGVTSLLNSMSKFDHSIHAGVINNVRFSKELFQTSYEKVKLVIRTFLEHNGNQMNLMVIGRDDLINAKKHPEEYQNLIIRIGGFSARFVELDSVVQDELIARTTYEAS</sequence>
<name>G5ILT2_9FIRM</name>
<dbReference type="Pfam" id="PF01228">
    <property type="entry name" value="Gly_radical"/>
    <property type="match status" value="1"/>
</dbReference>
<feature type="domain" description="PFL" evidence="5">
    <location>
        <begin position="1"/>
        <end position="622"/>
    </location>
</feature>
<dbReference type="PATRIC" id="fig|742737.3.peg.4445"/>
<dbReference type="Pfam" id="PF02901">
    <property type="entry name" value="PFL-like"/>
    <property type="match status" value="1"/>
</dbReference>
<keyword evidence="1 3" id="KW-0556">Organic radical</keyword>
<dbReference type="InterPro" id="IPR004184">
    <property type="entry name" value="PFL_dom"/>
</dbReference>
<evidence type="ECO:0000259" key="4">
    <source>
        <dbReference type="PROSITE" id="PS51149"/>
    </source>
</evidence>
<evidence type="ECO:0000259" key="5">
    <source>
        <dbReference type="PROSITE" id="PS51554"/>
    </source>
</evidence>
<dbReference type="GO" id="GO:0016829">
    <property type="term" value="F:lyase activity"/>
    <property type="evidence" value="ECO:0007669"/>
    <property type="project" value="UniProtKB-KW"/>
</dbReference>
<keyword evidence="7" id="KW-1185">Reference proteome</keyword>
<comment type="caution">
    <text evidence="6">The sequence shown here is derived from an EMBL/GenBank/DDBJ whole genome shotgun (WGS) entry which is preliminary data.</text>
</comment>
<evidence type="ECO:0008006" key="8">
    <source>
        <dbReference type="Google" id="ProtNLM"/>
    </source>
</evidence>
<dbReference type="PANTHER" id="PTHR43641:SF2">
    <property type="entry name" value="DEHYDRATASE YBIW-RELATED"/>
    <property type="match status" value="1"/>
</dbReference>
<dbReference type="EMBL" id="ADLN01000120">
    <property type="protein sequence ID" value="EHI57351.1"/>
    <property type="molecule type" value="Genomic_DNA"/>
</dbReference>
<dbReference type="PROSITE" id="PS51554">
    <property type="entry name" value="PFL"/>
    <property type="match status" value="1"/>
</dbReference>
<proteinExistence type="predicted"/>
<dbReference type="PANTHER" id="PTHR43641">
    <property type="entry name" value="FORMATE ACETYLTRANSFERASE 3-RELATED"/>
    <property type="match status" value="1"/>
</dbReference>
<dbReference type="HOGENOM" id="CLU_009096_0_1_9"/>
<keyword evidence="2" id="KW-0456">Lyase</keyword>
<evidence type="ECO:0000256" key="2">
    <source>
        <dbReference type="ARBA" id="ARBA00023239"/>
    </source>
</evidence>
<dbReference type="SUPFAM" id="SSF51998">
    <property type="entry name" value="PFL-like glycyl radical enzymes"/>
    <property type="match status" value="1"/>
</dbReference>
<protein>
    <recommendedName>
        <fullName evidence="8">Pyruvate formate-lyase</fullName>
    </recommendedName>
</protein>
<dbReference type="RefSeq" id="WP_006782448.1">
    <property type="nucleotide sequence ID" value="NZ_CP040506.1"/>
</dbReference>
<gene>
    <name evidence="6" type="ORF">HMPREF9473_04460</name>
</gene>
<dbReference type="PROSITE" id="PS51149">
    <property type="entry name" value="GLY_RADICAL_2"/>
    <property type="match status" value="1"/>
</dbReference>
<dbReference type="InterPro" id="IPR051215">
    <property type="entry name" value="GRE"/>
</dbReference>
<dbReference type="Proteomes" id="UP000005384">
    <property type="component" value="Unassembled WGS sequence"/>
</dbReference>
<organism evidence="6 7">
    <name type="scientific">Hungatella hathewayi WAL-18680</name>
    <dbReference type="NCBI Taxonomy" id="742737"/>
    <lineage>
        <taxon>Bacteria</taxon>
        <taxon>Bacillati</taxon>
        <taxon>Bacillota</taxon>
        <taxon>Clostridia</taxon>
        <taxon>Lachnospirales</taxon>
        <taxon>Lachnospiraceae</taxon>
        <taxon>Hungatella</taxon>
    </lineage>
</organism>
<feature type="modified residue" description="Glycine radical" evidence="3">
    <location>
        <position position="722"/>
    </location>
</feature>